<reference evidence="8 9" key="1">
    <citation type="journal article" date="2014" name="Environ. Microbiol.">
        <title>Genomic signatures of obligate host dependence in the luminous bacterial symbiont of a vertebrate.</title>
        <authorList>
            <person name="Hendry T.A."/>
            <person name="de Wet J.R."/>
            <person name="Dunlap P.V."/>
        </authorList>
    </citation>
    <scope>NUCLEOTIDE SEQUENCE [LARGE SCALE GENOMIC DNA]</scope>
    <source>
        <strain evidence="8 9">Akat1</strain>
    </source>
</reference>
<dbReference type="GO" id="GO:0071555">
    <property type="term" value="P:cell wall organization"/>
    <property type="evidence" value="ECO:0007669"/>
    <property type="project" value="UniProtKB-KW"/>
</dbReference>
<name>S3DFY3_9GAMM</name>
<dbReference type="SUPFAM" id="SSF53681">
    <property type="entry name" value="Aspartate/glutamate racemase"/>
    <property type="match status" value="2"/>
</dbReference>
<comment type="catalytic activity">
    <reaction evidence="1 7">
        <text>L-glutamate = D-glutamate</text>
        <dbReference type="Rhea" id="RHEA:12813"/>
        <dbReference type="ChEBI" id="CHEBI:29985"/>
        <dbReference type="ChEBI" id="CHEBI:29986"/>
        <dbReference type="EC" id="5.1.1.3"/>
    </reaction>
</comment>
<evidence type="ECO:0000256" key="2">
    <source>
        <dbReference type="ARBA" id="ARBA00013090"/>
    </source>
</evidence>
<evidence type="ECO:0000256" key="5">
    <source>
        <dbReference type="ARBA" id="ARBA00023235"/>
    </source>
</evidence>
<dbReference type="GO" id="GO:0008360">
    <property type="term" value="P:regulation of cell shape"/>
    <property type="evidence" value="ECO:0007669"/>
    <property type="project" value="UniProtKB-KW"/>
</dbReference>
<organism evidence="8 9">
    <name type="scientific">Candidatus Photodesmus katoptron Akat1</name>
    <dbReference type="NCBI Taxonomy" id="1236703"/>
    <lineage>
        <taxon>Bacteria</taxon>
        <taxon>Pseudomonadati</taxon>
        <taxon>Pseudomonadota</taxon>
        <taxon>Gammaproteobacteria</taxon>
        <taxon>Vibrionales</taxon>
        <taxon>Vibrionaceae</taxon>
        <taxon>Candidatus Photodesmus</taxon>
    </lineage>
</organism>
<keyword evidence="9" id="KW-1185">Reference proteome</keyword>
<dbReference type="UniPathway" id="UPA00219"/>
<dbReference type="GO" id="GO:0009252">
    <property type="term" value="P:peptidoglycan biosynthetic process"/>
    <property type="evidence" value="ECO:0007669"/>
    <property type="project" value="UniProtKB-UniRule"/>
</dbReference>
<dbReference type="EC" id="5.1.1.3" evidence="2 7"/>
<dbReference type="PANTHER" id="PTHR21198:SF2">
    <property type="entry name" value="GLUTAMATE RACEMASE"/>
    <property type="match status" value="1"/>
</dbReference>
<evidence type="ECO:0000313" key="8">
    <source>
        <dbReference type="EMBL" id="EPE37287.1"/>
    </source>
</evidence>
<dbReference type="eggNOG" id="COG0796">
    <property type="taxonomic scope" value="Bacteria"/>
</dbReference>
<dbReference type="InterPro" id="IPR015942">
    <property type="entry name" value="Asp/Glu/hydantoin_racemase"/>
</dbReference>
<feature type="binding site" evidence="7">
    <location>
        <begin position="47"/>
        <end position="48"/>
    </location>
    <ligand>
        <name>substrate</name>
    </ligand>
</feature>
<dbReference type="InterPro" id="IPR018187">
    <property type="entry name" value="Asp/Glu_racemase_AS_1"/>
</dbReference>
<evidence type="ECO:0000256" key="7">
    <source>
        <dbReference type="HAMAP-Rule" id="MF_00258"/>
    </source>
</evidence>
<gene>
    <name evidence="7 8" type="primary">murI</name>
    <name evidence="8" type="ORF">O1U_0587</name>
</gene>
<dbReference type="HAMAP" id="MF_00258">
    <property type="entry name" value="Glu_racemase"/>
    <property type="match status" value="1"/>
</dbReference>
<comment type="similarity">
    <text evidence="7">Belongs to the aspartate/glutamate racemases family.</text>
</comment>
<comment type="function">
    <text evidence="7">Provides the (R)-glutamate required for cell wall biosynthesis.</text>
</comment>
<protein>
    <recommendedName>
        <fullName evidence="2 7">Glutamate racemase</fullName>
        <ecNumber evidence="2 7">5.1.1.3</ecNumber>
    </recommendedName>
</protein>
<dbReference type="PROSITE" id="PS00923">
    <property type="entry name" value="ASP_GLU_RACEMASE_1"/>
    <property type="match status" value="1"/>
</dbReference>
<dbReference type="GO" id="GO:0008881">
    <property type="term" value="F:glutamate racemase activity"/>
    <property type="evidence" value="ECO:0007669"/>
    <property type="project" value="UniProtKB-UniRule"/>
</dbReference>
<proteinExistence type="inferred from homology"/>
<sequence>MVITLKSNKHILIFDSGVGGLSIYKEIKFILPNLTCTYIFDNEAYPYGELTQNVVIKRVTSYVSSFIKAYPIDLVVIACNTASTVVLPVLREKLSIPCVGVVPAIKPASILTNRIIGLIGTLSTVNCQYTKNLVNNFAKKNTVKMLGSTRLVNVVEEKIRGKKVNINELAEILMPLIGNIDVLVLGCTHFLLIKEEIQLVFGDKVILVDSGKAIAKRVRELLGISKDLEFKKDRKDLIYCSTRPWKQDILNDVLHDIGFCSVRIRLLQCV</sequence>
<dbReference type="Proteomes" id="UP000053688">
    <property type="component" value="Unassembled WGS sequence"/>
</dbReference>
<keyword evidence="5 7" id="KW-0413">Isomerase</keyword>
<comment type="pathway">
    <text evidence="7">Cell wall biogenesis; peptidoglycan biosynthesis.</text>
</comment>
<dbReference type="PANTHER" id="PTHR21198">
    <property type="entry name" value="GLUTAMATE RACEMASE"/>
    <property type="match status" value="1"/>
</dbReference>
<evidence type="ECO:0000313" key="9">
    <source>
        <dbReference type="Proteomes" id="UP000053688"/>
    </source>
</evidence>
<comment type="caution">
    <text evidence="8">The sequence shown here is derived from an EMBL/GenBank/DDBJ whole genome shotgun (WGS) entry which is preliminary data.</text>
</comment>
<dbReference type="InterPro" id="IPR004391">
    <property type="entry name" value="Glu_race"/>
</dbReference>
<dbReference type="NCBIfam" id="TIGR00067">
    <property type="entry name" value="glut_race"/>
    <property type="match status" value="1"/>
</dbReference>
<feature type="binding site" evidence="7">
    <location>
        <begin position="188"/>
        <end position="189"/>
    </location>
    <ligand>
        <name>substrate</name>
    </ligand>
</feature>
<dbReference type="STRING" id="28176.CF66_9077"/>
<evidence type="ECO:0000256" key="4">
    <source>
        <dbReference type="ARBA" id="ARBA00022984"/>
    </source>
</evidence>
<feature type="active site" description="Proton donor/acceptor" evidence="7">
    <location>
        <position position="79"/>
    </location>
</feature>
<evidence type="ECO:0000256" key="3">
    <source>
        <dbReference type="ARBA" id="ARBA00022960"/>
    </source>
</evidence>
<dbReference type="AlphaFoldDB" id="S3DFY3"/>
<keyword evidence="6 7" id="KW-0961">Cell wall biogenesis/degradation</keyword>
<dbReference type="PATRIC" id="fig|1236703.3.peg.597"/>
<feature type="binding site" evidence="7">
    <location>
        <begin position="80"/>
        <end position="81"/>
    </location>
    <ligand>
        <name>substrate</name>
    </ligand>
</feature>
<dbReference type="Gene3D" id="3.40.50.1860">
    <property type="match status" value="2"/>
</dbReference>
<dbReference type="InterPro" id="IPR001920">
    <property type="entry name" value="Asp/Glu_race"/>
</dbReference>
<accession>S3DFY3</accession>
<keyword evidence="4 7" id="KW-0573">Peptidoglycan synthesis</keyword>
<dbReference type="Pfam" id="PF01177">
    <property type="entry name" value="Asp_Glu_race"/>
    <property type="match status" value="1"/>
</dbReference>
<feature type="active site" description="Proton donor/acceptor" evidence="7">
    <location>
        <position position="187"/>
    </location>
</feature>
<feature type="binding site" evidence="7">
    <location>
        <begin position="15"/>
        <end position="16"/>
    </location>
    <ligand>
        <name>substrate</name>
    </ligand>
</feature>
<keyword evidence="3 7" id="KW-0133">Cell shape</keyword>
<evidence type="ECO:0000256" key="6">
    <source>
        <dbReference type="ARBA" id="ARBA00023316"/>
    </source>
</evidence>
<evidence type="ECO:0000256" key="1">
    <source>
        <dbReference type="ARBA" id="ARBA00001602"/>
    </source>
</evidence>
<dbReference type="EMBL" id="AMSD01000002">
    <property type="protein sequence ID" value="EPE37287.1"/>
    <property type="molecule type" value="Genomic_DNA"/>
</dbReference>
<dbReference type="RefSeq" id="WP_016503919.1">
    <property type="nucleotide sequence ID" value="NZ_AMSD01000002.1"/>
</dbReference>